<organism evidence="2 3">
    <name type="scientific">Dillenia turbinata</name>
    <dbReference type="NCBI Taxonomy" id="194707"/>
    <lineage>
        <taxon>Eukaryota</taxon>
        <taxon>Viridiplantae</taxon>
        <taxon>Streptophyta</taxon>
        <taxon>Embryophyta</taxon>
        <taxon>Tracheophyta</taxon>
        <taxon>Spermatophyta</taxon>
        <taxon>Magnoliopsida</taxon>
        <taxon>eudicotyledons</taxon>
        <taxon>Gunneridae</taxon>
        <taxon>Pentapetalae</taxon>
        <taxon>Dilleniales</taxon>
        <taxon>Dilleniaceae</taxon>
        <taxon>Dillenia</taxon>
    </lineage>
</organism>
<dbReference type="EMBL" id="JBAMMX010000010">
    <property type="protein sequence ID" value="KAK6932055.1"/>
    <property type="molecule type" value="Genomic_DNA"/>
</dbReference>
<evidence type="ECO:0000313" key="3">
    <source>
        <dbReference type="Proteomes" id="UP001370490"/>
    </source>
</evidence>
<gene>
    <name evidence="2" type="ORF">RJ641_001679</name>
</gene>
<dbReference type="PANTHER" id="PTHR33883:SF10">
    <property type="entry name" value="WPP DOMAIN-ASSOCIATED PROTEIN"/>
    <property type="match status" value="1"/>
</dbReference>
<reference evidence="2 3" key="1">
    <citation type="submission" date="2023-12" db="EMBL/GenBank/DDBJ databases">
        <title>A high-quality genome assembly for Dillenia turbinata (Dilleniales).</title>
        <authorList>
            <person name="Chanderbali A."/>
        </authorList>
    </citation>
    <scope>NUCLEOTIDE SEQUENCE [LARGE SCALE GENOMIC DNA]</scope>
    <source>
        <strain evidence="2">LSX21</strain>
        <tissue evidence="2">Leaf</tissue>
    </source>
</reference>
<feature type="coiled-coil region" evidence="1">
    <location>
        <begin position="541"/>
        <end position="600"/>
    </location>
</feature>
<evidence type="ECO:0000313" key="2">
    <source>
        <dbReference type="EMBL" id="KAK6932055.1"/>
    </source>
</evidence>
<comment type="caution">
    <text evidence="2">The sequence shown here is derived from an EMBL/GenBank/DDBJ whole genome shotgun (WGS) entry which is preliminary data.</text>
</comment>
<keyword evidence="3" id="KW-1185">Reference proteome</keyword>
<name>A0AAN8ZEQ9_9MAGN</name>
<keyword evidence="1" id="KW-0175">Coiled coil</keyword>
<dbReference type="Proteomes" id="UP001370490">
    <property type="component" value="Unassembled WGS sequence"/>
</dbReference>
<sequence>MVSDSVIKGMVNATAVDAAEKIAEKESEVAQLKEQLRFYSGGPDSNVQQLGSLMNCLPNVAVSELPSNIQNSHAEHATLMKSLGCLRLAAAEQLKKLKNDIDDIRSCSPVRRVSSSSEMVGLGGVLQEKVSEKWEDVDKTIDNLNVLLDTVYKHVDDFGYLSKLSLHEWQQDRDFQGEIEAMVVQTSMWGLCEEFEEKMWEKNSHFCGIQSVNWAERTNELSRVRQELDVILKSFFVSERGQLVSHISCESGQEVNNSKMSNHLQQKTSSHLSLAAVLPWEANDKHEQSKIIVPENLDAAQLKHMKHDELVSYFKIEMTKMKRYHESVVQEMTEQYFSLKRELLKERGASLPLKKEKEFETLKKRVTEVIVKLDNLLVECEKFSNSGKCSECLTSLKDRLEALLSENHHLRDLLTDKKKDIKCLSSKVSDATEKMLEYSLAEVKLLTTIQNLKCTLEGKQMEALISEEVYKCILKEVTDQFRFGAEELVMESTLVHDVYGIILKEATFQDSEASTRCHIEDSEVEVMIMQGLWEIFFSEVVKEAREKINNLEMLYVTENKLRSSLEAKASEQERRWQFEVEESKRIKQEALLVAAKLEEKENLALKLAFEVTIEKERFELASQELDNLREIVRQQQMSNAENRIEFEEVKNKLAESLEQINKNKAELCESNLKLTQAMKDLMASDEKINILHSSLLEKEKSSLVLEVGEKEHRKQLESILRVMEGLLGSVADFECRLNELMEMNNLRLENSSYQLSLLIKKANKLRRTGLLYKQRLERRCDDLQKAEREVDLLGDEVDALLSLLEKIYIGLDHYSPVLQHYPGIIEILKLVKRELSRDATKVV</sequence>
<feature type="coiled-coil region" evidence="1">
    <location>
        <begin position="637"/>
        <end position="670"/>
    </location>
</feature>
<protein>
    <recommendedName>
        <fullName evidence="4">WPP domain-associated protein</fullName>
    </recommendedName>
</protein>
<accession>A0AAN8ZEQ9</accession>
<evidence type="ECO:0008006" key="4">
    <source>
        <dbReference type="Google" id="ProtNLM"/>
    </source>
</evidence>
<dbReference type="PANTHER" id="PTHR33883">
    <property type="entry name" value="WPP DOMAIN-ASSOCIATED PROTEIN"/>
    <property type="match status" value="1"/>
</dbReference>
<feature type="coiled-coil region" evidence="1">
    <location>
        <begin position="773"/>
        <end position="803"/>
    </location>
</feature>
<proteinExistence type="predicted"/>
<dbReference type="InterPro" id="IPR037490">
    <property type="entry name" value="WAP"/>
</dbReference>
<dbReference type="AlphaFoldDB" id="A0AAN8ZEQ9"/>
<evidence type="ECO:0000256" key="1">
    <source>
        <dbReference type="SAM" id="Coils"/>
    </source>
</evidence>